<accession>A0A396JJR2</accession>
<dbReference type="AlphaFoldDB" id="A0A396JJR2"/>
<proteinExistence type="predicted"/>
<dbReference type="PANTHER" id="PTHR15430">
    <property type="entry name" value="GLOMULIN"/>
    <property type="match status" value="1"/>
</dbReference>
<sequence>MLPCTVQALVSAGVSYTASSCHSLVLQLSRISSYCGLSYLSLVTTYDVEVVASAVFGENKDDYMDCLSHIKHGCALSVICGHVSEEVAHAAKEDMTVVKDELRNNQIKRSQAIGTLKHVLSFVSLPWELKKHTINFLLCITDGDIHGNCDDEQSQWSSYMPNLFSALQVLADIPISQSLDILIALITNTDSSSMVFLLLAILFLRSIAILVDLVRREMHTEISSSTSVVKDVQHIDISFWTPSVLELVESILRPPQGGPPSLPEQSDATNYTGVLSRSSLNKVYNEWLLPLRTLVTGIMAENKSDYDELAIDAPLIHSSWCCIGALSL</sequence>
<dbReference type="Gramene" id="rna370">
    <property type="protein sequence ID" value="RHN76971.1"/>
    <property type="gene ID" value="gene370"/>
</dbReference>
<name>A0A396JJR2_MEDTR</name>
<evidence type="ECO:0000313" key="2">
    <source>
        <dbReference type="Proteomes" id="UP000265566"/>
    </source>
</evidence>
<dbReference type="EMBL" id="PSQE01000001">
    <property type="protein sequence ID" value="RHN76971.1"/>
    <property type="molecule type" value="Genomic_DNA"/>
</dbReference>
<dbReference type="Proteomes" id="UP000265566">
    <property type="component" value="Chromosome 1"/>
</dbReference>
<comment type="caution">
    <text evidence="1">The sequence shown here is derived from an EMBL/GenBank/DDBJ whole genome shotgun (WGS) entry which is preliminary data.</text>
</comment>
<organism evidence="1 2">
    <name type="scientific">Medicago truncatula</name>
    <name type="common">Barrel medic</name>
    <name type="synonym">Medicago tribuloides</name>
    <dbReference type="NCBI Taxonomy" id="3880"/>
    <lineage>
        <taxon>Eukaryota</taxon>
        <taxon>Viridiplantae</taxon>
        <taxon>Streptophyta</taxon>
        <taxon>Embryophyta</taxon>
        <taxon>Tracheophyta</taxon>
        <taxon>Spermatophyta</taxon>
        <taxon>Magnoliopsida</taxon>
        <taxon>eudicotyledons</taxon>
        <taxon>Gunneridae</taxon>
        <taxon>Pentapetalae</taxon>
        <taxon>rosids</taxon>
        <taxon>fabids</taxon>
        <taxon>Fabales</taxon>
        <taxon>Fabaceae</taxon>
        <taxon>Papilionoideae</taxon>
        <taxon>50 kb inversion clade</taxon>
        <taxon>NPAAA clade</taxon>
        <taxon>Hologalegina</taxon>
        <taxon>IRL clade</taxon>
        <taxon>Trifolieae</taxon>
        <taxon>Medicago</taxon>
    </lineage>
</organism>
<gene>
    <name evidence="1" type="ORF">MtrunA17_Chr1g0149701</name>
</gene>
<protein>
    <submittedName>
        <fullName evidence="1">Putative glomulin/ALF4</fullName>
    </submittedName>
</protein>
<dbReference type="InterPro" id="IPR019516">
    <property type="entry name" value="Glomulin/ALF4"/>
</dbReference>
<dbReference type="PANTHER" id="PTHR15430:SF1">
    <property type="entry name" value="GLOMULIN"/>
    <property type="match status" value="1"/>
</dbReference>
<reference evidence="2" key="1">
    <citation type="journal article" date="2018" name="Nat. Plants">
        <title>Whole-genome landscape of Medicago truncatula symbiotic genes.</title>
        <authorList>
            <person name="Pecrix Y."/>
            <person name="Staton S.E."/>
            <person name="Sallet E."/>
            <person name="Lelandais-Briere C."/>
            <person name="Moreau S."/>
            <person name="Carrere S."/>
            <person name="Blein T."/>
            <person name="Jardinaud M.F."/>
            <person name="Latrasse D."/>
            <person name="Zouine M."/>
            <person name="Zahm M."/>
            <person name="Kreplak J."/>
            <person name="Mayjonade B."/>
            <person name="Satge C."/>
            <person name="Perez M."/>
            <person name="Cauet S."/>
            <person name="Marande W."/>
            <person name="Chantry-Darmon C."/>
            <person name="Lopez-Roques C."/>
            <person name="Bouchez O."/>
            <person name="Berard A."/>
            <person name="Debelle F."/>
            <person name="Munos S."/>
            <person name="Bendahmane A."/>
            <person name="Berges H."/>
            <person name="Niebel A."/>
            <person name="Buitink J."/>
            <person name="Frugier F."/>
            <person name="Benhamed M."/>
            <person name="Crespi M."/>
            <person name="Gouzy J."/>
            <person name="Gamas P."/>
        </authorList>
    </citation>
    <scope>NUCLEOTIDE SEQUENCE [LARGE SCALE GENOMIC DNA]</scope>
    <source>
        <strain evidence="2">cv. Jemalong A17</strain>
    </source>
</reference>
<evidence type="ECO:0000313" key="1">
    <source>
        <dbReference type="EMBL" id="RHN76971.1"/>
    </source>
</evidence>